<evidence type="ECO:0000313" key="1">
    <source>
        <dbReference type="EMBL" id="MDT0554278.1"/>
    </source>
</evidence>
<evidence type="ECO:0000313" key="2">
    <source>
        <dbReference type="Proteomes" id="UP001252186"/>
    </source>
</evidence>
<organism evidence="1 2">
    <name type="scientific">Urechidicola vernalis</name>
    <dbReference type="NCBI Taxonomy" id="3075600"/>
    <lineage>
        <taxon>Bacteria</taxon>
        <taxon>Pseudomonadati</taxon>
        <taxon>Bacteroidota</taxon>
        <taxon>Flavobacteriia</taxon>
        <taxon>Flavobacteriales</taxon>
        <taxon>Flavobacteriaceae</taxon>
        <taxon>Urechidicola</taxon>
    </lineage>
</organism>
<name>A0ABU2YB41_9FLAO</name>
<dbReference type="SUPFAM" id="SSF109854">
    <property type="entry name" value="DinB/YfiT-like putative metalloenzymes"/>
    <property type="match status" value="1"/>
</dbReference>
<gene>
    <name evidence="1" type="ORF">RM519_13535</name>
</gene>
<keyword evidence="2" id="KW-1185">Reference proteome</keyword>
<dbReference type="EMBL" id="JAVRHV010000009">
    <property type="protein sequence ID" value="MDT0554278.1"/>
    <property type="molecule type" value="Genomic_DNA"/>
</dbReference>
<reference evidence="1 2" key="1">
    <citation type="submission" date="2023-09" db="EMBL/GenBank/DDBJ databases">
        <authorList>
            <person name="Rey-Velasco X."/>
        </authorList>
    </citation>
    <scope>NUCLEOTIDE SEQUENCE [LARGE SCALE GENOMIC DNA]</scope>
    <source>
        <strain evidence="1 2">P050</strain>
    </source>
</reference>
<comment type="caution">
    <text evidence="1">The sequence shown here is derived from an EMBL/GenBank/DDBJ whole genome shotgun (WGS) entry which is preliminary data.</text>
</comment>
<proteinExistence type="predicted"/>
<protein>
    <recommendedName>
        <fullName evidence="3">DinB family protein</fullName>
    </recommendedName>
</protein>
<dbReference type="Proteomes" id="UP001252186">
    <property type="component" value="Unassembled WGS sequence"/>
</dbReference>
<accession>A0ABU2YB41</accession>
<dbReference type="RefSeq" id="WP_311594365.1">
    <property type="nucleotide sequence ID" value="NZ_JAVRHV010000009.1"/>
</dbReference>
<sequence>MKHFVVLICCILTLSSMGQDKLPYYEITENYEEYTAGTVTARMLDGLGFRFYWATEGITEKELSYKASEEGRTYIETVSHILGLSRIVVNSALKQPNDNAIQYPELSYVEMRAEILNNVKTASDILKTETDLNEFNIVFKSEKGDRVIPFWNNINGPIEDAVWHCGQLVVLRRAAGNPMLSKPSFFNGKVRN</sequence>
<evidence type="ECO:0008006" key="3">
    <source>
        <dbReference type="Google" id="ProtNLM"/>
    </source>
</evidence>
<dbReference type="InterPro" id="IPR034660">
    <property type="entry name" value="DinB/YfiT-like"/>
</dbReference>
<dbReference type="Gene3D" id="1.20.120.450">
    <property type="entry name" value="dinb family like domain"/>
    <property type="match status" value="1"/>
</dbReference>